<organism evidence="1 2">
    <name type="scientific">Blepharisma stoltei</name>
    <dbReference type="NCBI Taxonomy" id="1481888"/>
    <lineage>
        <taxon>Eukaryota</taxon>
        <taxon>Sar</taxon>
        <taxon>Alveolata</taxon>
        <taxon>Ciliophora</taxon>
        <taxon>Postciliodesmatophora</taxon>
        <taxon>Heterotrichea</taxon>
        <taxon>Heterotrichida</taxon>
        <taxon>Blepharismidae</taxon>
        <taxon>Blepharisma</taxon>
    </lineage>
</organism>
<evidence type="ECO:0000313" key="1">
    <source>
        <dbReference type="EMBL" id="CAG9335220.1"/>
    </source>
</evidence>
<sequence>MGDWNCKYGNPFYIDFWNLRLGNAWKRNGFIQKRLNIHQLCTVWVLAIKLMRRAKDFIKTIYTQLKNKGSSWSLKFKFDGKSSTPHRLPKIQSSTLPAHQSIIKTKSGGNC</sequence>
<dbReference type="EMBL" id="CAJZBQ010000062">
    <property type="protein sequence ID" value="CAG9335220.1"/>
    <property type="molecule type" value="Genomic_DNA"/>
</dbReference>
<reference evidence="1" key="1">
    <citation type="submission" date="2021-09" db="EMBL/GenBank/DDBJ databases">
        <authorList>
            <consortium name="AG Swart"/>
            <person name="Singh M."/>
            <person name="Singh A."/>
            <person name="Seah K."/>
            <person name="Emmerich C."/>
        </authorList>
    </citation>
    <scope>NUCLEOTIDE SEQUENCE</scope>
    <source>
        <strain evidence="1">ATCC30299</strain>
    </source>
</reference>
<protein>
    <submittedName>
        <fullName evidence="1">Uncharacterized protein</fullName>
    </submittedName>
</protein>
<keyword evidence="2" id="KW-1185">Reference proteome</keyword>
<proteinExistence type="predicted"/>
<evidence type="ECO:0000313" key="2">
    <source>
        <dbReference type="Proteomes" id="UP001162131"/>
    </source>
</evidence>
<accession>A0AAU9KD52</accession>
<comment type="caution">
    <text evidence="1">The sequence shown here is derived from an EMBL/GenBank/DDBJ whole genome shotgun (WGS) entry which is preliminary data.</text>
</comment>
<gene>
    <name evidence="1" type="ORF">BSTOLATCC_MIC63698</name>
</gene>
<dbReference type="AlphaFoldDB" id="A0AAU9KD52"/>
<name>A0AAU9KD52_9CILI</name>
<dbReference type="Proteomes" id="UP001162131">
    <property type="component" value="Unassembled WGS sequence"/>
</dbReference>